<name>A0A3F2RIN2_9STRA</name>
<dbReference type="EMBL" id="MBAD02002015">
    <property type="protein sequence ID" value="RLN50521.1"/>
    <property type="molecule type" value="Genomic_DNA"/>
</dbReference>
<reference evidence="3 4" key="1">
    <citation type="submission" date="2018-07" db="EMBL/GenBank/DDBJ databases">
        <title>Genome sequencing of oomycete isolates from Chile give support for New Zealand origin for Phytophthora kernoviae and make available the first Nothophytophthora sp. genome.</title>
        <authorList>
            <person name="Studholme D.J."/>
            <person name="Sanfuentes E."/>
            <person name="Panda P."/>
            <person name="Hill R."/>
            <person name="Sambles C."/>
            <person name="Grant M."/>
            <person name="Williams N.M."/>
            <person name="Mcdougal R.L."/>
        </authorList>
    </citation>
    <scope>NUCLEOTIDE SEQUENCE [LARGE SCALE GENOMIC DNA]</scope>
    <source>
        <strain evidence="2">Chile6</strain>
        <strain evidence="1">Chile7</strain>
    </source>
</reference>
<dbReference type="AlphaFoldDB" id="A0A3F2RIN2"/>
<sequence length="223" mass="24726">MVSSPLPSSTLDALAPPFYPSMTWYPAITDDYYLERPHSPGKSGFVIADPVEPVQEIPDEELFDSAFYPLTATEMLELEQVDEVNEVLAELEIMESHQELHHKLSEKTRELRSSSDVDAEIYSMMAKAAKAKSFSKTVHLQKKNSFNYPKRSMRSTLSTQAMGNCSAIFGTQASNAGKVDFLRVALHRCLIVLETGNKTLPCVKISYFGLSGLEITEVALALA</sequence>
<dbReference type="Proteomes" id="UP000277300">
    <property type="component" value="Unassembled WGS sequence"/>
</dbReference>
<dbReference type="OrthoDB" id="59721at2759"/>
<organism evidence="2 3">
    <name type="scientific">Phytophthora kernoviae</name>
    <dbReference type="NCBI Taxonomy" id="325452"/>
    <lineage>
        <taxon>Eukaryota</taxon>
        <taxon>Sar</taxon>
        <taxon>Stramenopiles</taxon>
        <taxon>Oomycota</taxon>
        <taxon>Peronosporomycetes</taxon>
        <taxon>Peronosporales</taxon>
        <taxon>Peronosporaceae</taxon>
        <taxon>Phytophthora</taxon>
    </lineage>
</organism>
<dbReference type="Proteomes" id="UP000284657">
    <property type="component" value="Unassembled WGS sequence"/>
</dbReference>
<accession>A0A3F2RIN2</accession>
<proteinExistence type="predicted"/>
<gene>
    <name evidence="1" type="ORF">BBJ29_007052</name>
    <name evidence="2" type="ORF">BBP00_00007484</name>
</gene>
<protein>
    <recommendedName>
        <fullName evidence="5">Ataxin-2 C-terminal domain-containing protein</fullName>
    </recommendedName>
</protein>
<evidence type="ECO:0000313" key="4">
    <source>
        <dbReference type="Proteomes" id="UP000284657"/>
    </source>
</evidence>
<evidence type="ECO:0000313" key="3">
    <source>
        <dbReference type="Proteomes" id="UP000277300"/>
    </source>
</evidence>
<evidence type="ECO:0008006" key="5">
    <source>
        <dbReference type="Google" id="ProtNLM"/>
    </source>
</evidence>
<comment type="caution">
    <text evidence="2">The sequence shown here is derived from an EMBL/GenBank/DDBJ whole genome shotgun (WGS) entry which is preliminary data.</text>
</comment>
<evidence type="ECO:0000313" key="1">
    <source>
        <dbReference type="EMBL" id="RLN50521.1"/>
    </source>
</evidence>
<evidence type="ECO:0000313" key="2">
    <source>
        <dbReference type="EMBL" id="RLN57479.1"/>
    </source>
</evidence>
<dbReference type="EMBL" id="MBDO02000306">
    <property type="protein sequence ID" value="RLN57479.1"/>
    <property type="molecule type" value="Genomic_DNA"/>
</dbReference>